<evidence type="ECO:0000313" key="2">
    <source>
        <dbReference type="Proteomes" id="UP001176941"/>
    </source>
</evidence>
<name>A0ABN8ZD49_RANTA</name>
<dbReference type="EMBL" id="OX459966">
    <property type="protein sequence ID" value="CAI9171418.1"/>
    <property type="molecule type" value="Genomic_DNA"/>
</dbReference>
<accession>A0ABN8ZD49</accession>
<dbReference type="Proteomes" id="UP001176941">
    <property type="component" value="Chromosome 30"/>
</dbReference>
<gene>
    <name evidence="1" type="ORF">MRATA1EN1_LOCUS20380</name>
</gene>
<reference evidence="1" key="1">
    <citation type="submission" date="2023-04" db="EMBL/GenBank/DDBJ databases">
        <authorList>
            <consortium name="ELIXIR-Norway"/>
        </authorList>
    </citation>
    <scope>NUCLEOTIDE SEQUENCE [LARGE SCALE GENOMIC DNA]</scope>
</reference>
<proteinExistence type="predicted"/>
<organism evidence="1 2">
    <name type="scientific">Rangifer tarandus platyrhynchus</name>
    <name type="common">Svalbard reindeer</name>
    <dbReference type="NCBI Taxonomy" id="3082113"/>
    <lineage>
        <taxon>Eukaryota</taxon>
        <taxon>Metazoa</taxon>
        <taxon>Chordata</taxon>
        <taxon>Craniata</taxon>
        <taxon>Vertebrata</taxon>
        <taxon>Euteleostomi</taxon>
        <taxon>Mammalia</taxon>
        <taxon>Eutheria</taxon>
        <taxon>Laurasiatheria</taxon>
        <taxon>Artiodactyla</taxon>
        <taxon>Ruminantia</taxon>
        <taxon>Pecora</taxon>
        <taxon>Cervidae</taxon>
        <taxon>Odocoileinae</taxon>
        <taxon>Rangifer</taxon>
    </lineage>
</organism>
<keyword evidence="2" id="KW-1185">Reference proteome</keyword>
<evidence type="ECO:0000313" key="1">
    <source>
        <dbReference type="EMBL" id="CAI9171418.1"/>
    </source>
</evidence>
<protein>
    <submittedName>
        <fullName evidence="1">Uncharacterized protein</fullName>
    </submittedName>
</protein>
<sequence length="160" mass="18159">MSEEHLPSPPASLGGCADFNHPSDRHLWRTYYVPSPVQLPYLYPVAPMVTLQTWPLPPDLQGELPPESLQTVLRTAQEKRLVVTEVALEVGVADRCWWIRDLNLIPDLKFLSKPSVLICIEFTISEPGEESAHSYPESGHQEDDADLRVTFAYVHKDRKK</sequence>